<dbReference type="Proteomes" id="UP000193577">
    <property type="component" value="Unassembled WGS sequence"/>
</dbReference>
<evidence type="ECO:0000313" key="1">
    <source>
        <dbReference type="EMBL" id="OSC32849.1"/>
    </source>
</evidence>
<reference evidence="1 2" key="1">
    <citation type="submission" date="2017-04" db="EMBL/GenBank/DDBJ databases">
        <title>The new phylogeny of genus Mycobacterium.</title>
        <authorList>
            <person name="Tortoli E."/>
            <person name="Trovato A."/>
            <person name="Cirillo D.M."/>
        </authorList>
    </citation>
    <scope>NUCLEOTIDE SEQUENCE [LARGE SCALE GENOMIC DNA]</scope>
    <source>
        <strain evidence="1 2">KCTC 19819</strain>
    </source>
</reference>
<organism evidence="1 2">
    <name type="scientific">Mycolicibacillus koreensis</name>
    <dbReference type="NCBI Taxonomy" id="1069220"/>
    <lineage>
        <taxon>Bacteria</taxon>
        <taxon>Bacillati</taxon>
        <taxon>Actinomycetota</taxon>
        <taxon>Actinomycetes</taxon>
        <taxon>Mycobacteriales</taxon>
        <taxon>Mycobacteriaceae</taxon>
        <taxon>Mycolicibacillus</taxon>
    </lineage>
</organism>
<keyword evidence="2" id="KW-1185">Reference proteome</keyword>
<protein>
    <submittedName>
        <fullName evidence="1">Uncharacterized protein</fullName>
    </submittedName>
</protein>
<proteinExistence type="predicted"/>
<evidence type="ECO:0000313" key="2">
    <source>
        <dbReference type="Proteomes" id="UP000193577"/>
    </source>
</evidence>
<dbReference type="EMBL" id="NCXO01000032">
    <property type="protein sequence ID" value="OSC32849.1"/>
    <property type="molecule type" value="Genomic_DNA"/>
</dbReference>
<comment type="caution">
    <text evidence="1">The sequence shown here is derived from an EMBL/GenBank/DDBJ whole genome shotgun (WGS) entry which is preliminary data.</text>
</comment>
<name>A0AA91SQY0_9MYCO</name>
<gene>
    <name evidence="1" type="ORF">B8W67_14115</name>
</gene>
<sequence length="159" mass="17540">MMTDNNQGRSVGDEYREHLTDLDWVRDADAVQLRVALHALCWRCERSTVDAFASDPVIARKVLIVARGIRDELEARIKAAREEGSKNVMSLLRRRASAETIVSTCDAAIQLRAVTGGGGQRGDELMRAIARHAEAIAPEDACDADRELWRVLEEAPAAS</sequence>
<dbReference type="AlphaFoldDB" id="A0AA91SQY0"/>
<accession>A0AA91SQY0</accession>